<organism evidence="3 4">
    <name type="scientific">Micrococcus terreus</name>
    <dbReference type="NCBI Taxonomy" id="574650"/>
    <lineage>
        <taxon>Bacteria</taxon>
        <taxon>Bacillati</taxon>
        <taxon>Actinomycetota</taxon>
        <taxon>Actinomycetes</taxon>
        <taxon>Micrococcales</taxon>
        <taxon>Micrococcaceae</taxon>
        <taxon>Micrococcus</taxon>
    </lineage>
</organism>
<keyword evidence="4" id="KW-1185">Reference proteome</keyword>
<dbReference type="Proteomes" id="UP000198881">
    <property type="component" value="Unassembled WGS sequence"/>
</dbReference>
<evidence type="ECO:0000313" key="4">
    <source>
        <dbReference type="Proteomes" id="UP000198881"/>
    </source>
</evidence>
<proteinExistence type="predicted"/>
<feature type="transmembrane region" description="Helical" evidence="2">
    <location>
        <begin position="75"/>
        <end position="99"/>
    </location>
</feature>
<protein>
    <submittedName>
        <fullName evidence="3">Uncharacterized protein</fullName>
    </submittedName>
</protein>
<evidence type="ECO:0000256" key="2">
    <source>
        <dbReference type="SAM" id="Phobius"/>
    </source>
</evidence>
<dbReference type="EMBL" id="FPCG01000006">
    <property type="protein sequence ID" value="SFV23164.1"/>
    <property type="molecule type" value="Genomic_DNA"/>
</dbReference>
<evidence type="ECO:0000313" key="3">
    <source>
        <dbReference type="EMBL" id="SFV23164.1"/>
    </source>
</evidence>
<reference evidence="3 4" key="1">
    <citation type="submission" date="2016-10" db="EMBL/GenBank/DDBJ databases">
        <authorList>
            <person name="de Groot N.N."/>
        </authorList>
    </citation>
    <scope>NUCLEOTIDE SEQUENCE [LARGE SCALE GENOMIC DNA]</scope>
    <source>
        <strain evidence="3 4">CGMCC 1.7054</strain>
    </source>
</reference>
<dbReference type="STRING" id="574650.SAMN04487966_10674"/>
<keyword evidence="2" id="KW-0472">Membrane</keyword>
<evidence type="ECO:0000256" key="1">
    <source>
        <dbReference type="SAM" id="MobiDB-lite"/>
    </source>
</evidence>
<keyword evidence="2" id="KW-1133">Transmembrane helix</keyword>
<feature type="transmembrane region" description="Helical" evidence="2">
    <location>
        <begin position="49"/>
        <end position="69"/>
    </location>
</feature>
<feature type="transmembrane region" description="Helical" evidence="2">
    <location>
        <begin position="17"/>
        <end position="37"/>
    </location>
</feature>
<gene>
    <name evidence="3" type="ORF">SAMN04487966_10674</name>
</gene>
<keyword evidence="2" id="KW-0812">Transmembrane</keyword>
<feature type="region of interest" description="Disordered" evidence="1">
    <location>
        <begin position="119"/>
        <end position="175"/>
    </location>
</feature>
<accession>A0A1I7MMK9</accession>
<sequence length="175" mass="17558">MDLGGMSGIGPGLMSPFAGFAGLGIGMALSMVAMTVLRSAGARKGRGEAWTTSGVIGGVILLAGAGAALSALGTFFGMMGILFAVFFLVGGFTAFSGAAQSEQRRREAMDLARELNRTAYQGQPPVPPASGTAAPQGTTLNGEPLPDSGQGAGGRREPDWYQSGTEGAEGGRPSS</sequence>
<name>A0A1I7MMK9_9MICC</name>
<dbReference type="AlphaFoldDB" id="A0A1I7MMK9"/>